<feature type="transmembrane region" description="Helical" evidence="2">
    <location>
        <begin position="175"/>
        <end position="195"/>
    </location>
</feature>
<feature type="compositionally biased region" description="Basic and acidic residues" evidence="1">
    <location>
        <begin position="1"/>
        <end position="16"/>
    </location>
</feature>
<organism evidence="3 4">
    <name type="scientific">Varibaculum cambriense</name>
    <dbReference type="NCBI Taxonomy" id="184870"/>
    <lineage>
        <taxon>Bacteria</taxon>
        <taxon>Bacillati</taxon>
        <taxon>Actinomycetota</taxon>
        <taxon>Actinomycetes</taxon>
        <taxon>Actinomycetales</taxon>
        <taxon>Actinomycetaceae</taxon>
        <taxon>Varibaculum</taxon>
    </lineage>
</organism>
<evidence type="ECO:0000313" key="4">
    <source>
        <dbReference type="Proteomes" id="UP001200537"/>
    </source>
</evidence>
<name>A0AAJ1BB49_9ACTO</name>
<protein>
    <submittedName>
        <fullName evidence="3">Uncharacterized protein</fullName>
    </submittedName>
</protein>
<dbReference type="Proteomes" id="UP001200537">
    <property type="component" value="Unassembled WGS sequence"/>
</dbReference>
<keyword evidence="2" id="KW-1133">Transmembrane helix</keyword>
<sequence>MANRRIEEETAEHSSDAADISTLSKATLSPSENGQENTTLPANKDDRSQVDPPGEDEQAGKQEPAEETATSAEGSAEGEMDSSSEDPVTEGEDSADEEFQVPEILPLAGGKEAAAEVDPEVESEGDKRVWGNQVGGHVDRDELADSESGTAFNVDQIALKKTGQTKKTHSRSRTAISWTLGIVAIVAAIGIALYASGVWQKIFTPTGASSPQEGAKAYYGALLDKDAQTICALSSEEARGQLVQAISQKTDENSLDQCTQAVEKTFAQSAQSPSVKLADLRFSPETKADVDGAKAVLIKDKQGTPLQIMAWQEADGRWFLAGQNLQQKVMMKYQQSLVAGAEGGK</sequence>
<keyword evidence="2" id="KW-0472">Membrane</keyword>
<gene>
    <name evidence="3" type="ORF">L0M99_02250</name>
</gene>
<feature type="compositionally biased region" description="Acidic residues" evidence="1">
    <location>
        <begin position="76"/>
        <end position="100"/>
    </location>
</feature>
<reference evidence="3" key="1">
    <citation type="submission" date="2022-01" db="EMBL/GenBank/DDBJ databases">
        <title>Collection of gut derived symbiotic bacterial strains cultured from healthy donors.</title>
        <authorList>
            <person name="Lin H."/>
            <person name="Kohout C."/>
            <person name="Waligurski E."/>
            <person name="Pamer E.G."/>
        </authorList>
    </citation>
    <scope>NUCLEOTIDE SEQUENCE</scope>
    <source>
        <strain evidence="3">DFI.7.46</strain>
    </source>
</reference>
<proteinExistence type="predicted"/>
<keyword evidence="2" id="KW-0812">Transmembrane</keyword>
<dbReference type="EMBL" id="JAKNHJ010000003">
    <property type="protein sequence ID" value="MCG4617321.1"/>
    <property type="molecule type" value="Genomic_DNA"/>
</dbReference>
<dbReference type="RefSeq" id="WP_238127585.1">
    <property type="nucleotide sequence ID" value="NZ_JAGZVZ010000011.1"/>
</dbReference>
<accession>A0AAJ1BB49</accession>
<dbReference type="AlphaFoldDB" id="A0AAJ1BB49"/>
<feature type="compositionally biased region" description="Polar residues" evidence="1">
    <location>
        <begin position="21"/>
        <end position="41"/>
    </location>
</feature>
<comment type="caution">
    <text evidence="3">The sequence shown here is derived from an EMBL/GenBank/DDBJ whole genome shotgun (WGS) entry which is preliminary data.</text>
</comment>
<evidence type="ECO:0000256" key="2">
    <source>
        <dbReference type="SAM" id="Phobius"/>
    </source>
</evidence>
<evidence type="ECO:0000256" key="1">
    <source>
        <dbReference type="SAM" id="MobiDB-lite"/>
    </source>
</evidence>
<feature type="region of interest" description="Disordered" evidence="1">
    <location>
        <begin position="1"/>
        <end position="133"/>
    </location>
</feature>
<evidence type="ECO:0000313" key="3">
    <source>
        <dbReference type="EMBL" id="MCG4617321.1"/>
    </source>
</evidence>